<name>A0A9W4CM05_9CYAN</name>
<sequence>MTTSKIILLEQKLPNVLTKPLNLILLFIALFCLSFGFVTVFLLLEPVITAILAWIIFAEH</sequence>
<dbReference type="KEGG" id="ppsu:NO713_03074"/>
<gene>
    <name evidence="2" type="ORF">NO713_03074</name>
</gene>
<dbReference type="EMBL" id="LR882967">
    <property type="protein sequence ID" value="CAD5959031.1"/>
    <property type="molecule type" value="Genomic_DNA"/>
</dbReference>
<accession>A0A9W4CM05</accession>
<protein>
    <submittedName>
        <fullName evidence="2">Uncharacterized protein</fullName>
    </submittedName>
</protein>
<keyword evidence="1" id="KW-1133">Transmembrane helix</keyword>
<evidence type="ECO:0000313" key="3">
    <source>
        <dbReference type="Proteomes" id="UP001153719"/>
    </source>
</evidence>
<dbReference type="AlphaFoldDB" id="A0A9W4CM05"/>
<keyword evidence="3" id="KW-1185">Reference proteome</keyword>
<organism evidence="2 3">
    <name type="scientific">Planktothrix pseudagardhii</name>
    <dbReference type="NCBI Taxonomy" id="132604"/>
    <lineage>
        <taxon>Bacteria</taxon>
        <taxon>Bacillati</taxon>
        <taxon>Cyanobacteriota</taxon>
        <taxon>Cyanophyceae</taxon>
        <taxon>Oscillatoriophycideae</taxon>
        <taxon>Oscillatoriales</taxon>
        <taxon>Microcoleaceae</taxon>
        <taxon>Planktothrix</taxon>
    </lineage>
</organism>
<evidence type="ECO:0000313" key="2">
    <source>
        <dbReference type="EMBL" id="CAD5959031.1"/>
    </source>
</evidence>
<feature type="transmembrane region" description="Helical" evidence="1">
    <location>
        <begin position="24"/>
        <end position="57"/>
    </location>
</feature>
<keyword evidence="1" id="KW-0472">Membrane</keyword>
<reference evidence="2" key="1">
    <citation type="submission" date="2020-09" db="EMBL/GenBank/DDBJ databases">
        <authorList>
            <person name="Blom J."/>
        </authorList>
    </citation>
    <scope>NUCLEOTIDE SEQUENCE</scope>
    <source>
        <strain evidence="2">No.713</strain>
    </source>
</reference>
<dbReference type="InterPro" id="IPR037185">
    <property type="entry name" value="EmrE-like"/>
</dbReference>
<dbReference type="Proteomes" id="UP001153719">
    <property type="component" value="Chromosome"/>
</dbReference>
<evidence type="ECO:0000256" key="1">
    <source>
        <dbReference type="SAM" id="Phobius"/>
    </source>
</evidence>
<dbReference type="SUPFAM" id="SSF103481">
    <property type="entry name" value="Multidrug resistance efflux transporter EmrE"/>
    <property type="match status" value="1"/>
</dbReference>
<proteinExistence type="predicted"/>
<dbReference type="RefSeq" id="WP_254174104.1">
    <property type="nucleotide sequence ID" value="NZ_LR882967.1"/>
</dbReference>
<keyword evidence="1" id="KW-0812">Transmembrane</keyword>